<evidence type="ECO:0000313" key="1">
    <source>
        <dbReference type="EMBL" id="NNJ33321.1"/>
    </source>
</evidence>
<comment type="caution">
    <text evidence="1">The sequence shown here is derived from an EMBL/GenBank/DDBJ whole genome shotgun (WGS) entry which is preliminary data.</text>
</comment>
<proteinExistence type="predicted"/>
<reference evidence="1 2" key="1">
    <citation type="submission" date="2020-03" db="EMBL/GenBank/DDBJ databases">
        <title>Genome Sequence of industrial isolate, B5A.</title>
        <authorList>
            <person name="Sharma S."/>
            <person name="Patil P.B."/>
            <person name="Korpole S."/>
        </authorList>
    </citation>
    <scope>NUCLEOTIDE SEQUENCE [LARGE SCALE GENOMIC DNA]</scope>
    <source>
        <strain evidence="1 2">PI-S10-B5A</strain>
    </source>
</reference>
<accession>A0ABX1W1J2</accession>
<dbReference type="Proteomes" id="UP000539052">
    <property type="component" value="Unassembled WGS sequence"/>
</dbReference>
<dbReference type="RefSeq" id="WP_170824337.1">
    <property type="nucleotide sequence ID" value="NZ_JAAOXG010000104.1"/>
</dbReference>
<organism evidence="1 2">
    <name type="scientific">Lacrimispora defluvii</name>
    <dbReference type="NCBI Taxonomy" id="2719233"/>
    <lineage>
        <taxon>Bacteria</taxon>
        <taxon>Bacillati</taxon>
        <taxon>Bacillota</taxon>
        <taxon>Clostridia</taxon>
        <taxon>Lachnospirales</taxon>
        <taxon>Lachnospiraceae</taxon>
        <taxon>Lacrimispora</taxon>
    </lineage>
</organism>
<evidence type="ECO:0000313" key="2">
    <source>
        <dbReference type="Proteomes" id="UP000539052"/>
    </source>
</evidence>
<gene>
    <name evidence="1" type="ORF">G9470_26585</name>
</gene>
<name>A0ABX1W1J2_9FIRM</name>
<evidence type="ECO:0008006" key="3">
    <source>
        <dbReference type="Google" id="ProtNLM"/>
    </source>
</evidence>
<sequence>MSGSVDEDNVNFIIDVIQKSSNLKNYNLNMEDKGIILEKLKKLANFVVGNIPDEKRKNELNESVSNGEVFNSFLFVRVVRHLYLEQVVDKVDNKEALKVIQVLHDHLGNIYYYSKESIVIEQLYNYGLQLSENYEYLNSSNEVLNRIAESATYLKDLGFDISVKNGEIDCSQMLLQNIFDVLDRKVTCLGGHNLYREVMKRFTEDKYIGLIDRYLITRTIDNEDRNEPINLLINLSARHFTTTKSFLNDIQKKEFLDDIIKISESLLDILCVQGESSFEYANMKISDLSYYIKKEMIFDKICIPMQYSQQFILKSMDYLISPWFEKANLVYSYNEYRNVADCILSLKSKYGVIDHQYLYDKTKIAKYKIKQILNDISLKVIDVNKNYNSLNATTNLFSRPLISLANGNFCFIDQLFSGFGFYLAMYDLIKPNYNILDRVQGESIEIFLKDEMIAKGYNCLSGKYNDKNDLKGRDCDLILKSNQAIFFEIKKQSIMKEFNSLDDIPMYNTLAKGMVKAQIQAFSHELYLQKNGFLDLDDGRCHLDKEEVVFPSKKISICFSEYSFLTNKLFTKNLLKLILKGSITAVDINRNRELDLINENGKQLKSIIDKIKEYQSDTVQEIDIFHNSIFCSLQQILTAVWCCDSEEQFFEIVREWIIRSDKTLDAYIPICIVRSWQLNPDEKSISRLTSEMLSHNMPNTMIIC</sequence>
<protein>
    <recommendedName>
        <fullName evidence="3">Nuclease-like protein</fullName>
    </recommendedName>
</protein>
<keyword evidence="2" id="KW-1185">Reference proteome</keyword>
<dbReference type="EMBL" id="JAAOXG010000104">
    <property type="protein sequence ID" value="NNJ33321.1"/>
    <property type="molecule type" value="Genomic_DNA"/>
</dbReference>